<keyword evidence="2" id="KW-1185">Reference proteome</keyword>
<protein>
    <submittedName>
        <fullName evidence="1">Uncharacterized protein</fullName>
    </submittedName>
</protein>
<evidence type="ECO:0000313" key="1">
    <source>
        <dbReference type="EMBL" id="MBK1696295.1"/>
    </source>
</evidence>
<reference evidence="1" key="2">
    <citation type="journal article" date="2020" name="Microorganisms">
        <title>Osmotic Adaptation and Compatible Solute Biosynthesis of Phototrophic Bacteria as Revealed from Genome Analyses.</title>
        <authorList>
            <person name="Imhoff J.F."/>
            <person name="Rahn T."/>
            <person name="Kunzel S."/>
            <person name="Keller A."/>
            <person name="Neulinger S.C."/>
        </authorList>
    </citation>
    <scope>NUCLEOTIDE SEQUENCE</scope>
    <source>
        <strain evidence="1">DSM 9154</strain>
    </source>
</reference>
<comment type="caution">
    <text evidence="1">The sequence shown here is derived from an EMBL/GenBank/DDBJ whole genome shotgun (WGS) entry which is preliminary data.</text>
</comment>
<proteinExistence type="predicted"/>
<name>A0A934UZD8_9PROT</name>
<dbReference type="Proteomes" id="UP000778970">
    <property type="component" value="Unassembled WGS sequence"/>
</dbReference>
<dbReference type="AlphaFoldDB" id="A0A934UZD8"/>
<accession>A0A934UZD8</accession>
<gene>
    <name evidence="1" type="ORF">CKO21_03445</name>
</gene>
<organism evidence="1 2">
    <name type="scientific">Rhodovibrio salinarum</name>
    <dbReference type="NCBI Taxonomy" id="1087"/>
    <lineage>
        <taxon>Bacteria</taxon>
        <taxon>Pseudomonadati</taxon>
        <taxon>Pseudomonadota</taxon>
        <taxon>Alphaproteobacteria</taxon>
        <taxon>Rhodospirillales</taxon>
        <taxon>Rhodovibrionaceae</taxon>
        <taxon>Rhodovibrio</taxon>
    </lineage>
</organism>
<reference evidence="1" key="1">
    <citation type="submission" date="2017-08" db="EMBL/GenBank/DDBJ databases">
        <authorList>
            <person name="Imhoff J.F."/>
            <person name="Rahn T."/>
            <person name="Kuenzel S."/>
            <person name="Neulinger S.C."/>
        </authorList>
    </citation>
    <scope>NUCLEOTIDE SEQUENCE</scope>
    <source>
        <strain evidence="1">DSM 9154</strain>
    </source>
</reference>
<evidence type="ECO:0000313" key="2">
    <source>
        <dbReference type="Proteomes" id="UP000778970"/>
    </source>
</evidence>
<dbReference type="EMBL" id="NRRE01000013">
    <property type="protein sequence ID" value="MBK1696295.1"/>
    <property type="molecule type" value="Genomic_DNA"/>
</dbReference>
<sequence>MLSAGGDYLYGAFTYRLWTTLALGRTLMVDDFCAVGLAGERTPAHALFAAADEVAQQHECEAVCVKFLDGDRAEQNWHSYADGAAYVPIPAVAKRID</sequence>